<keyword evidence="3" id="KW-1185">Reference proteome</keyword>
<dbReference type="GeneID" id="36336388"/>
<name>W6UTV5_ECHGR</name>
<dbReference type="CTD" id="36336388"/>
<evidence type="ECO:0000256" key="1">
    <source>
        <dbReference type="SAM" id="MobiDB-lite"/>
    </source>
</evidence>
<feature type="region of interest" description="Disordered" evidence="1">
    <location>
        <begin position="158"/>
        <end position="181"/>
    </location>
</feature>
<feature type="region of interest" description="Disordered" evidence="1">
    <location>
        <begin position="15"/>
        <end position="47"/>
    </location>
</feature>
<gene>
    <name evidence="2" type="ORF">EGR_00673</name>
</gene>
<dbReference type="OrthoDB" id="6265694at2759"/>
<evidence type="ECO:0000313" key="2">
    <source>
        <dbReference type="EMBL" id="EUB64723.1"/>
    </source>
</evidence>
<comment type="caution">
    <text evidence="2">The sequence shown here is derived from an EMBL/GenBank/DDBJ whole genome shotgun (WGS) entry which is preliminary data.</text>
</comment>
<sequence length="476" mass="54000">MEPWRYPPQRMIFDRPPPLLTYRQPGPHGMPVEPPPNFLLPPPPPPIPSPILDTASSVVSAWEAEFGPTFQQRREELDAKRRISVVDFKKKLVRWKELLENAGNASPGEELECLERECTDPELLQIIKRKIGRNRRRKRLGEDIPIVLPTSVGEVLSRLSSADASEPSPLPSSSQCSAPLRKTENTDALPLTKYLSGLKNASAFCQEKLRILNKLKYLREARVLQLRNQGKLIPEELDEDFEKKRHFIQLEIESMQKTINRLMRRLESAKQGSVQETHQPALSSDDAVTPSGLPEGVHYLLFGSRNAEWALFHPPIIKALFCLPPFRHQRPLEQVLLSSEPQLLRFPTNKLYITRGSQLDITGIERDAAVMVLHAVNASSKVRCGDTTLNIKTSEWCRGREVALLYFAYDVDCGNSRLIISVNIQTTRGILAKLLHNPSRWDEYLVPSDSMKMQDVVDSSRHPPSLLPITWQLPPP</sequence>
<feature type="compositionally biased region" description="Polar residues" evidence="1">
    <location>
        <begin position="270"/>
        <end position="282"/>
    </location>
</feature>
<accession>W6UTV5</accession>
<dbReference type="KEGG" id="egl:EGR_00673"/>
<protein>
    <recommendedName>
        <fullName evidence="4">Oligodendrocyte transcription factor 2</fullName>
    </recommendedName>
</protein>
<reference evidence="2 3" key="1">
    <citation type="journal article" date="2013" name="Nat. Genet.">
        <title>The genome of the hydatid tapeworm Echinococcus granulosus.</title>
        <authorList>
            <person name="Zheng H."/>
            <person name="Zhang W."/>
            <person name="Zhang L."/>
            <person name="Zhang Z."/>
            <person name="Li J."/>
            <person name="Lu G."/>
            <person name="Zhu Y."/>
            <person name="Wang Y."/>
            <person name="Huang Y."/>
            <person name="Liu J."/>
            <person name="Kang H."/>
            <person name="Chen J."/>
            <person name="Wang L."/>
            <person name="Chen A."/>
            <person name="Yu S."/>
            <person name="Gao Z."/>
            <person name="Jin L."/>
            <person name="Gu W."/>
            <person name="Wang Z."/>
            <person name="Zhao L."/>
            <person name="Shi B."/>
            <person name="Wen H."/>
            <person name="Lin R."/>
            <person name="Jones M.K."/>
            <person name="Brejova B."/>
            <person name="Vinar T."/>
            <person name="Zhao G."/>
            <person name="McManus D.P."/>
            <person name="Chen Z."/>
            <person name="Zhou Y."/>
            <person name="Wang S."/>
        </authorList>
    </citation>
    <scope>NUCLEOTIDE SEQUENCE [LARGE SCALE GENOMIC DNA]</scope>
</reference>
<evidence type="ECO:0000313" key="3">
    <source>
        <dbReference type="Proteomes" id="UP000019149"/>
    </source>
</evidence>
<evidence type="ECO:0008006" key="4">
    <source>
        <dbReference type="Google" id="ProtNLM"/>
    </source>
</evidence>
<organism evidence="2 3">
    <name type="scientific">Echinococcus granulosus</name>
    <name type="common">Hydatid tapeworm</name>
    <dbReference type="NCBI Taxonomy" id="6210"/>
    <lineage>
        <taxon>Eukaryota</taxon>
        <taxon>Metazoa</taxon>
        <taxon>Spiralia</taxon>
        <taxon>Lophotrochozoa</taxon>
        <taxon>Platyhelminthes</taxon>
        <taxon>Cestoda</taxon>
        <taxon>Eucestoda</taxon>
        <taxon>Cyclophyllidea</taxon>
        <taxon>Taeniidae</taxon>
        <taxon>Echinococcus</taxon>
        <taxon>Echinococcus granulosus group</taxon>
    </lineage>
</organism>
<dbReference type="OMA" id="RWDEYLV"/>
<dbReference type="Proteomes" id="UP000019149">
    <property type="component" value="Unassembled WGS sequence"/>
</dbReference>
<feature type="compositionally biased region" description="Pro residues" evidence="1">
    <location>
        <begin position="32"/>
        <end position="47"/>
    </location>
</feature>
<feature type="region of interest" description="Disordered" evidence="1">
    <location>
        <begin position="268"/>
        <end position="287"/>
    </location>
</feature>
<dbReference type="RefSeq" id="XP_024355919.1">
    <property type="nucleotide sequence ID" value="XM_024489922.1"/>
</dbReference>
<dbReference type="AlphaFoldDB" id="W6UTV5"/>
<proteinExistence type="predicted"/>
<dbReference type="EMBL" id="APAU02000002">
    <property type="protein sequence ID" value="EUB64723.1"/>
    <property type="molecule type" value="Genomic_DNA"/>
</dbReference>